<dbReference type="Proteomes" id="UP001603857">
    <property type="component" value="Unassembled WGS sequence"/>
</dbReference>
<evidence type="ECO:0000313" key="3">
    <source>
        <dbReference type="EMBL" id="KAL2340223.1"/>
    </source>
</evidence>
<feature type="domain" description="PGG" evidence="2">
    <location>
        <begin position="33"/>
        <end position="108"/>
    </location>
</feature>
<dbReference type="InterPro" id="IPR026961">
    <property type="entry name" value="PGG_dom"/>
</dbReference>
<gene>
    <name evidence="3" type="ORF">Fmac_008163</name>
</gene>
<keyword evidence="4" id="KW-1185">Reference proteome</keyword>
<dbReference type="PANTHER" id="PTHR24177:SF437">
    <property type="entry name" value="ANKYRIN REPEAT PROTEIN"/>
    <property type="match status" value="1"/>
</dbReference>
<dbReference type="EMBL" id="JBGMDY010000003">
    <property type="protein sequence ID" value="KAL2340223.1"/>
    <property type="molecule type" value="Genomic_DNA"/>
</dbReference>
<organism evidence="3 4">
    <name type="scientific">Flemingia macrophylla</name>
    <dbReference type="NCBI Taxonomy" id="520843"/>
    <lineage>
        <taxon>Eukaryota</taxon>
        <taxon>Viridiplantae</taxon>
        <taxon>Streptophyta</taxon>
        <taxon>Embryophyta</taxon>
        <taxon>Tracheophyta</taxon>
        <taxon>Spermatophyta</taxon>
        <taxon>Magnoliopsida</taxon>
        <taxon>eudicotyledons</taxon>
        <taxon>Gunneridae</taxon>
        <taxon>Pentapetalae</taxon>
        <taxon>rosids</taxon>
        <taxon>fabids</taxon>
        <taxon>Fabales</taxon>
        <taxon>Fabaceae</taxon>
        <taxon>Papilionoideae</taxon>
        <taxon>50 kb inversion clade</taxon>
        <taxon>NPAAA clade</taxon>
        <taxon>indigoferoid/millettioid clade</taxon>
        <taxon>Phaseoleae</taxon>
        <taxon>Flemingia</taxon>
    </lineage>
</organism>
<keyword evidence="1" id="KW-0472">Membrane</keyword>
<keyword evidence="1" id="KW-0812">Transmembrane</keyword>
<comment type="caution">
    <text evidence="3">The sequence shown here is derived from an EMBL/GenBank/DDBJ whole genome shotgun (WGS) entry which is preliminary data.</text>
</comment>
<evidence type="ECO:0000259" key="2">
    <source>
        <dbReference type="Pfam" id="PF13962"/>
    </source>
</evidence>
<dbReference type="Pfam" id="PF13962">
    <property type="entry name" value="PGG"/>
    <property type="match status" value="1"/>
</dbReference>
<proteinExistence type="predicted"/>
<reference evidence="3 4" key="1">
    <citation type="submission" date="2024-08" db="EMBL/GenBank/DDBJ databases">
        <title>Insights into the chromosomal genome structure of Flemingia macrophylla.</title>
        <authorList>
            <person name="Ding Y."/>
            <person name="Zhao Y."/>
            <person name="Bi W."/>
            <person name="Wu M."/>
            <person name="Zhao G."/>
            <person name="Gong Y."/>
            <person name="Li W."/>
            <person name="Zhang P."/>
        </authorList>
    </citation>
    <scope>NUCLEOTIDE SEQUENCE [LARGE SCALE GENOMIC DNA]</scope>
    <source>
        <strain evidence="3">DYQJB</strain>
        <tissue evidence="3">Leaf</tissue>
    </source>
</reference>
<keyword evidence="1" id="KW-1133">Transmembrane helix</keyword>
<sequence>MPRSYINMRNSDGLTAQELFTMEHKGLRKDAEDWMKRTAEFSRIISTVIATGVFAAAVNIPVGINDQTNKPNYLDKKSFLVFAISDAFAFISSAAATLTFLSILMSRTLFRPSMRMIYILDM</sequence>
<protein>
    <recommendedName>
        <fullName evidence="2">PGG domain-containing protein</fullName>
    </recommendedName>
</protein>
<dbReference type="AlphaFoldDB" id="A0ABD1MWM1"/>
<evidence type="ECO:0000256" key="1">
    <source>
        <dbReference type="SAM" id="Phobius"/>
    </source>
</evidence>
<feature type="transmembrane region" description="Helical" evidence="1">
    <location>
        <begin position="44"/>
        <end position="64"/>
    </location>
</feature>
<name>A0ABD1MWM1_9FABA</name>
<accession>A0ABD1MWM1</accession>
<dbReference type="PANTHER" id="PTHR24177">
    <property type="entry name" value="CASKIN"/>
    <property type="match status" value="1"/>
</dbReference>
<evidence type="ECO:0000313" key="4">
    <source>
        <dbReference type="Proteomes" id="UP001603857"/>
    </source>
</evidence>
<feature type="transmembrane region" description="Helical" evidence="1">
    <location>
        <begin position="79"/>
        <end position="105"/>
    </location>
</feature>